<evidence type="ECO:0000256" key="8">
    <source>
        <dbReference type="ARBA" id="ARBA00022989"/>
    </source>
</evidence>
<evidence type="ECO:0000256" key="15">
    <source>
        <dbReference type="SAM" id="MobiDB-lite"/>
    </source>
</evidence>
<proteinExistence type="inferred from homology"/>
<evidence type="ECO:0000256" key="2">
    <source>
        <dbReference type="ARBA" id="ARBA00009939"/>
    </source>
</evidence>
<dbReference type="PROSITE" id="PS50068">
    <property type="entry name" value="LDLRA_2"/>
    <property type="match status" value="27"/>
</dbReference>
<organism evidence="19 20">
    <name type="scientific">Clavelina lepadiformis</name>
    <name type="common">Light-bulb sea squirt</name>
    <name type="synonym">Ascidia lepadiformis</name>
    <dbReference type="NCBI Taxonomy" id="159417"/>
    <lineage>
        <taxon>Eukaryota</taxon>
        <taxon>Metazoa</taxon>
        <taxon>Chordata</taxon>
        <taxon>Tunicata</taxon>
        <taxon>Ascidiacea</taxon>
        <taxon>Aplousobranchia</taxon>
        <taxon>Clavelinidae</taxon>
        <taxon>Clavelina</taxon>
    </lineage>
</organism>
<sequence length="4504" mass="503110">MRRGVKLLYAVIWCLLTGHISIAVPDVSNFLTNSRNCSVFTHSCGGKQKHCIPLSWVCDGESDCDDGSDETDCPRCNENEMKCTHECVALGWTCDGDEDCLDGADENPAICLKNENCEYFGAPCLNNPYICINFTSLCDGVVDCPDLSDEGSHCKELVPGYRGQSLCEEMRCEYSCTISPAKTALCYCQEGFMINDADNRTCTRVPVCDILTPCEQHCHSDGKGWSYTCSCDAQFVQNPQHSNLCDPSTLLDDPYLLVSTKNFFQQVDANGRIESTFAKPRATWTIDYNWKKKEACWIKYFDTPPSPAILLCADISNFAAPRSFPVMHDVHAAPQIAIDWVTGNVYFLNSDFQNIFVCNVTEIPVCVTILQQPTLSMLYGLALDPLVGLMFFNDYGKYPKMLRASMDGQNKIAIVTRRIVRPMALSLDIYGKRIYFSDGDIGIIDSVDYNGRHRNNILSSQQNRILSSAYFDGFLYFADITNGAIVRADAWNITDRPAVVIKRNLTDLHAVRFVQPLMQKPDDNNGCARLICSQICLLGSSHSGPTSGTCFCRPGFTLADDGQTCNQPEHQDTFLVYSKENAGEIKGTSLYPIGSKQTTPPFIPVENLQIPRAFDFYRDRNRQDRLVFYQADDYETLHESALLGGTMHSCNGLAIDWTTDNVYWTDYVYRTINVANFSNAQAIDGSTRLDNYPRISRFEPPKMNRKIVFQEQGLPRSIVLHPSEGLMFWSVVMRAPHSGGIRSAWMNGNNVTTLTLGDGIDVVWPNGLAIDRTRSMLYWVEAYHDRIECIHTNGSNRMVLLTSTTSGFLGYVSNPFAVTFFEGDLDNDDQPGPLIRYLYWSEYRTGDIYRLNVDLAMRNTSHPPSGTVEHVVHDGPPILNVVAFNPSAQTPSNSCVNSRCTEICVPIPVQPFYACLCPENKLPTIDGFSCIEKINYTSPSHCGTDYFECDNGHCISNKWLCDRDNDCKDNSDESPALCTTSTCGEDRFRCNASGMCISSRWVCDREKDCIDGEDESDETCADRTCPAGHYACRTGYCIPDSWRCDADNDCSDGSDEIDNCTYTKCSESEFSCKKGACILPQWVCDSEDDCGDGSDEVNCGLVTPSTAPARCVNPNETPCGNGTKADARCIPRSWYCDGDIDCPDRSDEENCTKTTCPPHQRLCASGRQCIYQSWWCDGEDECNDKSDETNCSCPTVGGYKQIRCLTRAFYAANVCVKRCDGRKECLNEMDEFNCTSHGTCEDAGCSHTCTETDVGFVCSCPKGKELADDERTCQYIQYCSKRGRCSQNCTAELSSYRCSCYDGWHLDQSYPDRSICAFDKPDPPPFLLYCSRHTIKYTVLKTSRVLDSSDAKQKSEILVGGARHILALDFHYEKNYLFYTDVLQDTITRANISYNANDKTLQVNASRVIISRGLATPEGIAVDWIADRIYFVDADLDHIEVADLDGRDRSVLIAGDVDSPRAIAVDPRFGLMFWTDWEADNARVERATMAGTNRTILWKPGPDKSGWPNGLTIDYLENRIYWGDAKIDMIWSAKYDGSDQFVAVYHVDWLSHPFGITTFAHQLIWTEWRTTVIASASKWPGRNATVLELSFNKPFDIKAYHESRQPLRDSQSGIAPANPCSENPCHGLCLIIPGDSPLSLSYKCSCPYIARLAPDGRTCISIDTFLLLSQKYEIRGLSLDNLNYSATYSLSKPYLSVATRLAYQASRDQIYWSDDERQEIRRCYLNGTGVETVVGSDSPKISGLAVDWLRDKVFWTSQEESTSSARISVVSMDGRFKYRLENRTTGSDWSRVRKPRDLTIDVPGGLLYFAADDGIYSVHMDGSLLTKVSAFNVTGLQFFDDFLYCIYNASLFRIDNSDGSTQDLHLAATEFAVASHDKVWIYKAKQGAIYLATRETPSNTDWQVALKRTKTVQPTDMLIFDPALQNITDLWNDPCYVGNGGCEHLCLPVPDDSSRTTCKCTIGYKPSLNNFSECEGLEEFLIYSNDHSLMGIHLNGDEDALVPITDLSLPNGVDFYAENHTIIWIDAGTSSIHASTRDHTSQWLVYSPYGSDEQSSSARLMDERFEGIAVDWIARNIYWTDSGLDLIKVVRMDGKFAYTIKRVGEKLRAIAVHPSLGFLFVSDWGSDASIYRMLLDGSNSTQILKDLGWPNGLTIDHKGHKLFWSDARSDKIYSSDLNGNRQTTIVHSGQSRTYGISFYDGSLYWADSHYEGGSISTCDLRNDCGSSNLLARGLSQDIKNIVVYSSKRQPPLMLGRTKICAHDNGGCEHLCFDLPNAGRVKRNATCKCVHSISDGPSCKPFERYIVFSVRTVLHSINVDNPQDLNEPLPPIEAAMKSVVVMANDYKGKRIFFSDMLQGNIYSFNTTYTGFNIPAPRLVVKGVRIVEGLAYHRGSDALYWTSYNHKSIMRYYLSHPYAGPPRVVVQRQSAKDRLRALVLYECKRPNLIFWTNWNDEGPTILRATTDGQNITKIITTRVTTPNGLAIDAIVEQLYWADAALDKIESCDFDGRNRKVILSEGLQHVFSLAVLGKYLYWSDWRRDEVLRVNKFTGSNPEILRNYSSLNPMGIVAVFDDTCVPNPCRSANIHCQYQCVVSDEGKAVCMCPNGTIADHCEGDELTCGPDHFTCADSSQAEGRPFCIHYELSCDGQPQCPRGEDEDPTHCNQRTCKEEYWRCANNKCIHTDLVCDQTQDCSDGSDEINCSGTKPPCKTGMFTCNNGVCIPMSWKCDRENDCGDNSDESCNETCPRGTFQCSDSGICHPLAYKCDSESDCADGSDEKDCGDRDCLENFFACLSDGHCVPLGWICDGDRDCSDGSDEHSCDHNDQCEGDQLLCKPTGRCLDPSWVCDHDRDCPDGSDEADCEYPQCDNITHFSCPNDKHCLPRDWICDGDKDCIGGYDEKNCGQGISCNLTTHLQCLNGECLPLSKACDGVTDCKDGKRTDEIGCNIAECASRHHCQQICVERIYRYTCACMPGYRLDSKGYACTDINECEESDPYPPCSQSCFNRRGTYACSCASGYYKDPQDPSSCVARKSDKATIVFANKYYLREMPLDGSSTKLLVSHLRHAVAVDFDWPGQKLYWTDVTSERSVIQRMDLNRSAALNVTDSIETIHKALVHSAHGIAVDWVARNLYWSDKGLDTIEVSKLDGRYRKTLIRSGLDEPRALALNPRRGYLYWSDWGTDPHIGRIGMDGANRSIILHSYASGNVTHRLPGKKLGWPNAITIDYASRKLFWADAKEDYVAYCNFDGSQARVLLERTGNGILAAHVFSMSMFEDRIYWTDWHDQSIHSVHKFRALDGKNDTVLGRSFIHRPMDLKVIHPLRQPMPITPHPCTVNNGECQDLCLISPGGKYRCGCPNNFYLTNDNRSCKSNCSYSEFVCKNHKCIPFWWKCDGVNDCGDHSDEPANCGPYFCRPGQYQCANSTADSSVCISPSGICDGDPECPDRSDERNCDTYVCLSTQFKCRRSTPPRCIPDFQRCDGIHQCDSDEDEFDCPVETCKSNEFRCESISTSSNRSEPVVYQCRPRAWLCDGDSDCVNGVDEKNCSQHTCNSDEFRCASSGRCLPKKWTCDSETDCADGSDENDKLCNATCDTLEFQCKSGDCISARFRCDNDEDCYDGSDEINCTPRNCTESEFRCVGDERCIPNEFHCDHEEDCGDGSDEFDCKVSCDSNQFRCENPPSCIPRQFVCNGIPDCFNATDEGNCTGDHQKPQCPGYMYQCMDGACVPKHWLCDGQFDCPDSSDEGPACHNFVCPVDRPYRCKNHDICLPFKKLCDGKVDCFDENDDESPKICISYQINHGHTSNSSHCVLWRKQPIASNTGTSHNNVTNGYLCMDNSCTPLTTLCDGVRECKAGEDEHVCLTETCSSKSCSKIEGSVCRALPRQASHGKYQAYCACAPGTQLRMSSTKFLYCADAKECQSMAPCSQMCYDTIRGYHCGCKLGWRKTSVSFCQTDRGEEKPKEPILFIASGFPLLLRKYSQIESVPYPTELGFLGRLTDTVSIGRVAAAPVDDHVFWIDAKLGSILEYKNKAASTVWALVPGTMLTGIAFNWKTNTLFWTDAGHGSVSILQLTTEESSRKRRSTPVKDIVLLDSKNSKLVWPLDVALCLETDVMFVADGGNNETGPFILRYDFISSSTRTVIKASEGVEWPISLAVDSLARRLYWTDLKLGSIFSINYDGSNKRLVRQFDGVRPSTIQLYGDYLFCTTYLTNEVYRINKLSHVLSPGPEIVPLDLISDSSIPDESTRRKDFYRISQSSTNVAVAVLDTKTYKEVAAIQSKAKEDCQWCLDANSPGICMSHTSKSYSCMCPSYILPLPANNTRLVPCPCNECKADQVCKYGKCYTKSSKIMASSPVVPVVVGILAAVVIVIAGIIIYKNRNLMPGWKHRRPTSGTDANGVTYQELKANDAEITGALTSPGSSLDRDSNEISPSPEKKFPDHENGIDNTMGNGKSPAYDRIFFTPGTETHCERAQLLLEDELSPQEHYGEDEDDPSVPKEAKKESDVV</sequence>
<feature type="disulfide bond" evidence="13">
    <location>
        <begin position="2668"/>
        <end position="2680"/>
    </location>
</feature>
<feature type="disulfide bond" evidence="13">
    <location>
        <begin position="949"/>
        <end position="967"/>
    </location>
</feature>
<evidence type="ECO:0000256" key="13">
    <source>
        <dbReference type="PROSITE-ProRule" id="PRU00124"/>
    </source>
</evidence>
<evidence type="ECO:0000313" key="20">
    <source>
        <dbReference type="Proteomes" id="UP001642483"/>
    </source>
</evidence>
<feature type="region of interest" description="Disordered" evidence="15">
    <location>
        <begin position="4411"/>
        <end position="4457"/>
    </location>
</feature>
<evidence type="ECO:0000256" key="3">
    <source>
        <dbReference type="ARBA" id="ARBA00022536"/>
    </source>
</evidence>
<name>A0ABP0F930_CLALP</name>
<feature type="disulfide bond" evidence="13">
    <location>
        <begin position="2766"/>
        <end position="2781"/>
    </location>
</feature>
<dbReference type="Pfam" id="PF00057">
    <property type="entry name" value="Ldl_recept_a"/>
    <property type="match status" value="22"/>
</dbReference>
<evidence type="ECO:0000256" key="5">
    <source>
        <dbReference type="ARBA" id="ARBA00022692"/>
    </source>
</evidence>
<feature type="repeat" description="LDL-receptor class B" evidence="14">
    <location>
        <begin position="1708"/>
        <end position="1750"/>
    </location>
</feature>
<dbReference type="InterPro" id="IPR000033">
    <property type="entry name" value="LDLR_classB_rpt"/>
</dbReference>
<feature type="disulfide bond" evidence="13">
    <location>
        <begin position="3649"/>
        <end position="3664"/>
    </location>
</feature>
<dbReference type="InterPro" id="IPR009030">
    <property type="entry name" value="Growth_fac_rcpt_cys_sf"/>
</dbReference>
<keyword evidence="4" id="KW-0254">Endocytosis</keyword>
<feature type="repeat" description="LDL-receptor class B" evidence="14">
    <location>
        <begin position="3129"/>
        <end position="3171"/>
    </location>
</feature>
<feature type="disulfide bond" evidence="13">
    <location>
        <begin position="3712"/>
        <end position="3724"/>
    </location>
</feature>
<feature type="compositionally biased region" description="Basic and acidic residues" evidence="15">
    <location>
        <begin position="4492"/>
        <end position="4504"/>
    </location>
</feature>
<dbReference type="InterPro" id="IPR018097">
    <property type="entry name" value="EGF_Ca-bd_CS"/>
</dbReference>
<keyword evidence="3" id="KW-0245">EGF-like domain</keyword>
<feature type="disulfide bond" evidence="13">
    <location>
        <begin position="2917"/>
        <end position="2935"/>
    </location>
</feature>
<feature type="disulfide bond" evidence="13">
    <location>
        <begin position="3372"/>
        <end position="3384"/>
    </location>
</feature>
<feature type="repeat" description="LDL-receptor class B" evidence="14">
    <location>
        <begin position="2445"/>
        <end position="2489"/>
    </location>
</feature>
<feature type="region of interest" description="Disordered" evidence="15">
    <location>
        <begin position="4471"/>
        <end position="4504"/>
    </location>
</feature>
<feature type="repeat" description="LDL-receptor class B" evidence="14">
    <location>
        <begin position="1470"/>
        <end position="1517"/>
    </location>
</feature>
<reference evidence="19 20" key="1">
    <citation type="submission" date="2024-02" db="EMBL/GenBank/DDBJ databases">
        <authorList>
            <person name="Daric V."/>
            <person name="Darras S."/>
        </authorList>
    </citation>
    <scope>NUCLEOTIDE SEQUENCE [LARGE SCALE GENOMIC DNA]</scope>
</reference>
<feature type="disulfide bond" evidence="13">
    <location>
        <begin position="3597"/>
        <end position="3615"/>
    </location>
</feature>
<dbReference type="InterPro" id="IPR026823">
    <property type="entry name" value="cEGF"/>
</dbReference>
<dbReference type="InterPro" id="IPR051221">
    <property type="entry name" value="LDLR-related"/>
</dbReference>
<feature type="disulfide bond" evidence="13">
    <location>
        <begin position="58"/>
        <end position="73"/>
    </location>
</feature>
<dbReference type="InterPro" id="IPR023415">
    <property type="entry name" value="LDLR_class-A_CS"/>
</dbReference>
<evidence type="ECO:0000259" key="18">
    <source>
        <dbReference type="PROSITE" id="PS01186"/>
    </source>
</evidence>
<dbReference type="PANTHER" id="PTHR22722:SF14">
    <property type="entry name" value="MEGALIN, ISOFORM A"/>
    <property type="match status" value="1"/>
</dbReference>
<feature type="disulfide bond" evidence="13">
    <location>
        <begin position="942"/>
        <end position="954"/>
    </location>
</feature>
<dbReference type="Gene3D" id="2.10.25.10">
    <property type="entry name" value="Laminin"/>
    <property type="match status" value="5"/>
</dbReference>
<dbReference type="SMART" id="SM00192">
    <property type="entry name" value="LDLa"/>
    <property type="match status" value="29"/>
</dbReference>
<dbReference type="Gene3D" id="2.120.10.30">
    <property type="entry name" value="TolB, C-terminal domain"/>
    <property type="match status" value="8"/>
</dbReference>
<dbReference type="SUPFAM" id="SSF63825">
    <property type="entry name" value="YWTD domain"/>
    <property type="match status" value="8"/>
</dbReference>
<feature type="repeat" description="LDL-receptor class B" evidence="14">
    <location>
        <begin position="4159"/>
        <end position="4201"/>
    </location>
</feature>
<dbReference type="SUPFAM" id="SSF57184">
    <property type="entry name" value="Growth factor receptor domain"/>
    <property type="match status" value="3"/>
</dbReference>
<keyword evidence="6 17" id="KW-0732">Signal</keyword>
<comment type="caution">
    <text evidence="13">Lacks conserved residue(s) required for the propagation of feature annotation.</text>
</comment>
<evidence type="ECO:0000256" key="11">
    <source>
        <dbReference type="ARBA" id="ARBA00023170"/>
    </source>
</evidence>
<dbReference type="InterPro" id="IPR011042">
    <property type="entry name" value="6-blade_b-propeller_TolB-like"/>
</dbReference>
<accession>A0ABP0F930</accession>
<dbReference type="PANTHER" id="PTHR22722">
    <property type="entry name" value="LOW-DENSITY LIPOPROTEIN RECEPTOR-RELATED PROTEIN 2-RELATED"/>
    <property type="match status" value="1"/>
</dbReference>
<feature type="disulfide bond" evidence="13">
    <location>
        <begin position="1072"/>
        <end position="1090"/>
    </location>
</feature>
<feature type="disulfide bond" evidence="13">
    <location>
        <begin position="1084"/>
        <end position="1099"/>
    </location>
</feature>
<keyword evidence="12" id="KW-0325">Glycoprotein</keyword>
<evidence type="ECO:0000256" key="7">
    <source>
        <dbReference type="ARBA" id="ARBA00022737"/>
    </source>
</evidence>
<evidence type="ECO:0000256" key="12">
    <source>
        <dbReference type="ARBA" id="ARBA00023180"/>
    </source>
</evidence>
<feature type="disulfide bond" evidence="13">
    <location>
        <begin position="2709"/>
        <end position="2721"/>
    </location>
</feature>
<evidence type="ECO:0000313" key="19">
    <source>
        <dbReference type="EMBL" id="CAK8674807.1"/>
    </source>
</evidence>
<dbReference type="Proteomes" id="UP001642483">
    <property type="component" value="Unassembled WGS sequence"/>
</dbReference>
<keyword evidence="8 16" id="KW-1133">Transmembrane helix</keyword>
<dbReference type="SMART" id="SM00181">
    <property type="entry name" value="EGF"/>
    <property type="match status" value="18"/>
</dbReference>
<dbReference type="Pfam" id="PF00058">
    <property type="entry name" value="Ldl_recept_b"/>
    <property type="match status" value="6"/>
</dbReference>
<feature type="repeat" description="LDL-receptor class B" evidence="14">
    <location>
        <begin position="2490"/>
        <end position="2532"/>
    </location>
</feature>
<comment type="similarity">
    <text evidence="2">Belongs to the LDLR family.</text>
</comment>
<feature type="repeat" description="LDL-receptor class B" evidence="14">
    <location>
        <begin position="2160"/>
        <end position="2202"/>
    </location>
</feature>
<feature type="disulfide bond" evidence="13">
    <location>
        <begin position="3436"/>
        <end position="3451"/>
    </location>
</feature>
<dbReference type="SUPFAM" id="SSF57196">
    <property type="entry name" value="EGF/Laminin"/>
    <property type="match status" value="2"/>
</dbReference>
<comment type="subcellular location">
    <subcellularLocation>
        <location evidence="1">Membrane</location>
        <topology evidence="1">Single-pass membrane protein</topology>
    </subcellularLocation>
</comment>
<gene>
    <name evidence="19" type="ORF">CVLEPA_LOCUS4469</name>
</gene>
<feature type="disulfide bond" evidence="13">
    <location>
        <begin position="2716"/>
        <end position="2734"/>
    </location>
</feature>
<keyword evidence="9 16" id="KW-0472">Membrane</keyword>
<evidence type="ECO:0000256" key="17">
    <source>
        <dbReference type="SAM" id="SignalP"/>
    </source>
</evidence>
<feature type="disulfide bond" evidence="13">
    <location>
        <begin position="1065"/>
        <end position="1077"/>
    </location>
</feature>
<keyword evidence="5 16" id="KW-0812">Transmembrane</keyword>
<feature type="disulfide bond" evidence="13">
    <location>
        <begin position="1136"/>
        <end position="1151"/>
    </location>
</feature>
<keyword evidence="20" id="KW-1185">Reference proteome</keyword>
<evidence type="ECO:0000256" key="16">
    <source>
        <dbReference type="SAM" id="Phobius"/>
    </source>
</evidence>
<feature type="disulfide bond" evidence="13">
    <location>
        <begin position="1025"/>
        <end position="1037"/>
    </location>
</feature>
<feature type="disulfide bond" evidence="13">
    <location>
        <begin position="1032"/>
        <end position="1050"/>
    </location>
</feature>
<feature type="signal peptide" evidence="17">
    <location>
        <begin position="1"/>
        <end position="23"/>
    </location>
</feature>
<feature type="repeat" description="LDL-receptor class B" evidence="14">
    <location>
        <begin position="1427"/>
        <end position="1469"/>
    </location>
</feature>
<dbReference type="PRINTS" id="PR00261">
    <property type="entry name" value="LDLRECEPTOR"/>
</dbReference>
<evidence type="ECO:0000256" key="14">
    <source>
        <dbReference type="PROSITE-ProRule" id="PRU00461"/>
    </source>
</evidence>
<dbReference type="SMART" id="SM00179">
    <property type="entry name" value="EGF_CA"/>
    <property type="match status" value="5"/>
</dbReference>
<protein>
    <recommendedName>
        <fullName evidence="18">EGF-like domain-containing protein</fullName>
    </recommendedName>
</protein>
<feature type="disulfide bond" evidence="13">
    <location>
        <begin position="3719"/>
        <end position="3737"/>
    </location>
</feature>
<feature type="compositionally biased region" description="Basic and acidic residues" evidence="15">
    <location>
        <begin position="4420"/>
        <end position="4441"/>
    </location>
</feature>
<feature type="disulfide bond" evidence="13">
    <location>
        <begin position="3379"/>
        <end position="3397"/>
    </location>
</feature>
<evidence type="ECO:0000256" key="6">
    <source>
        <dbReference type="ARBA" id="ARBA00022729"/>
    </source>
</evidence>
<dbReference type="InterPro" id="IPR002172">
    <property type="entry name" value="LDrepeatLR_classA_rpt"/>
</dbReference>
<dbReference type="Pfam" id="PF12662">
    <property type="entry name" value="cEGF"/>
    <property type="match status" value="1"/>
</dbReference>
<feature type="disulfide bond" evidence="13">
    <location>
        <begin position="2687"/>
        <end position="2702"/>
    </location>
</feature>
<keyword evidence="7" id="KW-0677">Repeat</keyword>
<dbReference type="SMART" id="SM00135">
    <property type="entry name" value="LY"/>
    <property type="match status" value="30"/>
</dbReference>
<evidence type="ECO:0000256" key="9">
    <source>
        <dbReference type="ARBA" id="ARBA00023136"/>
    </source>
</evidence>
<dbReference type="PROSITE" id="PS01186">
    <property type="entry name" value="EGF_2"/>
    <property type="match status" value="1"/>
</dbReference>
<dbReference type="Gene3D" id="4.10.1220.10">
    <property type="entry name" value="EGF-type module"/>
    <property type="match status" value="1"/>
</dbReference>
<evidence type="ECO:0000256" key="10">
    <source>
        <dbReference type="ARBA" id="ARBA00023157"/>
    </source>
</evidence>
<dbReference type="SUPFAM" id="SSF57424">
    <property type="entry name" value="LDL receptor-like module"/>
    <property type="match status" value="25"/>
</dbReference>
<dbReference type="InterPro" id="IPR036055">
    <property type="entry name" value="LDL_receptor-like_sf"/>
</dbReference>
<feature type="disulfide bond" evidence="13">
    <location>
        <begin position="3590"/>
        <end position="3602"/>
    </location>
</feature>
<feature type="compositionally biased region" description="Acidic residues" evidence="15">
    <location>
        <begin position="4474"/>
        <end position="4491"/>
    </location>
</feature>
<feature type="disulfide bond" evidence="13">
    <location>
        <begin position="2806"/>
        <end position="2821"/>
    </location>
</feature>
<keyword evidence="11" id="KW-0675">Receptor</keyword>
<feature type="repeat" description="LDL-receptor class B" evidence="14">
    <location>
        <begin position="1518"/>
        <end position="1562"/>
    </location>
</feature>
<keyword evidence="10 13" id="KW-1015">Disulfide bond</keyword>
<dbReference type="PROSITE" id="PS01187">
    <property type="entry name" value="EGF_CA"/>
    <property type="match status" value="1"/>
</dbReference>
<feature type="disulfide bond" evidence="13">
    <location>
        <begin position="3529"/>
        <end position="3544"/>
    </location>
</feature>
<dbReference type="InterPro" id="IPR000742">
    <property type="entry name" value="EGF"/>
</dbReference>
<feature type="domain" description="EGF-like" evidence="18">
    <location>
        <begin position="3936"/>
        <end position="3950"/>
    </location>
</feature>
<dbReference type="Gene3D" id="4.10.400.10">
    <property type="entry name" value="Low-density Lipoprotein Receptor"/>
    <property type="match status" value="24"/>
</dbReference>
<feature type="chain" id="PRO_5045745148" description="EGF-like domain-containing protein" evidence="17">
    <location>
        <begin position="24"/>
        <end position="4504"/>
    </location>
</feature>
<dbReference type="PROSITE" id="PS51120">
    <property type="entry name" value="LDLRB"/>
    <property type="match status" value="9"/>
</dbReference>
<feature type="disulfide bond" evidence="13">
    <location>
        <begin position="3478"/>
        <end position="3493"/>
    </location>
</feature>
<feature type="transmembrane region" description="Helical" evidence="16">
    <location>
        <begin position="4353"/>
        <end position="4374"/>
    </location>
</feature>
<dbReference type="PROSITE" id="PS01209">
    <property type="entry name" value="LDLRA_1"/>
    <property type="match status" value="12"/>
</dbReference>
<feature type="disulfide bond" evidence="13">
    <location>
        <begin position="2675"/>
        <end position="2693"/>
    </location>
</feature>
<feature type="disulfide bond" evidence="13">
    <location>
        <begin position="3688"/>
        <end position="3703"/>
    </location>
</feature>
<feature type="disulfide bond" evidence="13">
    <location>
        <begin position="3609"/>
        <end position="3624"/>
    </location>
</feature>
<evidence type="ECO:0000256" key="4">
    <source>
        <dbReference type="ARBA" id="ARBA00022583"/>
    </source>
</evidence>
<dbReference type="InterPro" id="IPR001881">
    <property type="entry name" value="EGF-like_Ca-bd_dom"/>
</dbReference>
<comment type="caution">
    <text evidence="19">The sequence shown here is derived from an EMBL/GenBank/DDBJ whole genome shotgun (WGS) entry which is preliminary data.</text>
</comment>
<feature type="disulfide bond" evidence="13">
    <location>
        <begin position="2847"/>
        <end position="2862"/>
    </location>
</feature>
<dbReference type="EMBL" id="CAWYQH010000013">
    <property type="protein sequence ID" value="CAK8674807.1"/>
    <property type="molecule type" value="Genomic_DNA"/>
</dbReference>
<evidence type="ECO:0000256" key="1">
    <source>
        <dbReference type="ARBA" id="ARBA00004167"/>
    </source>
</evidence>
<feature type="disulfide bond" evidence="13">
    <location>
        <begin position="1176"/>
        <end position="1191"/>
    </location>
</feature>
<dbReference type="CDD" id="cd00112">
    <property type="entry name" value="LDLa"/>
    <property type="match status" value="25"/>
</dbReference>
<feature type="disulfide bond" evidence="13">
    <location>
        <begin position="2888"/>
        <end position="2903"/>
    </location>
</feature>